<dbReference type="Gene3D" id="1.20.1720.10">
    <property type="entry name" value="Multidrug resistance protein D"/>
    <property type="match status" value="1"/>
</dbReference>
<evidence type="ECO:0000256" key="8">
    <source>
        <dbReference type="SAM" id="Phobius"/>
    </source>
</evidence>
<dbReference type="NCBIfam" id="TIGR00711">
    <property type="entry name" value="efflux_EmrB"/>
    <property type="match status" value="1"/>
</dbReference>
<proteinExistence type="predicted"/>
<feature type="transmembrane region" description="Helical" evidence="8">
    <location>
        <begin position="366"/>
        <end position="386"/>
    </location>
</feature>
<comment type="subcellular location">
    <subcellularLocation>
        <location evidence="1">Cell membrane</location>
        <topology evidence="1">Multi-pass membrane protein</topology>
    </subcellularLocation>
</comment>
<evidence type="ECO:0000313" key="11">
    <source>
        <dbReference type="Proteomes" id="UP001596012"/>
    </source>
</evidence>
<feature type="transmembrane region" description="Helical" evidence="8">
    <location>
        <begin position="64"/>
        <end position="81"/>
    </location>
</feature>
<feature type="transmembrane region" description="Helical" evidence="8">
    <location>
        <begin position="146"/>
        <end position="168"/>
    </location>
</feature>
<sequence length="543" mass="56733">MATQEEVAASDGESAASARGWTLGVVCIATFMLMLDLTVVNVALPDMRVSLDADFSELQWVLDSYALTLAAFLLTGGSLADRLGRKRVFNIGFVVFTLASLWCGLSQSILQLNLARGLQGVGAAILFAVGPALIGHEYRGKDRGRAFGIFGGVVGLAIAFGPLIGGALTDALNWRWIFLVNVPIGAAAMIIGALRIRESRNPDSHPIDWAGLVVFSSALGLLVTGFLRGHAEGWSSAPIVSMFVGSGVLLVLFVVIERRRGSAAMLDLSMFRIPTFNGMSAATLLWNSTVLSAIFLQISYLQNVLGFSPLETGVRFLPMTLTLFVVAGVTGLLTARVSPKLLAVLSGTLMATGLGLVTLVRDDSEWTVLLPSMLVAGVGMGIYQPLRAALSVGMVEPEKAGMSSGIAETFQQVGVALGIAVFGAVFQSRVADSFAASSVAGELGPRADQFGDAVATGAVGEMAGALPPDITVKVTEAAQSAFVDGLHDVLIASSAVTAVGAVIALLCIRSKDLHESARGDHLTDLDAEFRDLPELGLSPNAKD</sequence>
<dbReference type="CDD" id="cd17321">
    <property type="entry name" value="MFS_MMR_MDR_like"/>
    <property type="match status" value="1"/>
</dbReference>
<feature type="transmembrane region" description="Helical" evidence="8">
    <location>
        <begin position="88"/>
        <end position="110"/>
    </location>
</feature>
<dbReference type="InterPro" id="IPR020846">
    <property type="entry name" value="MFS_dom"/>
</dbReference>
<gene>
    <name evidence="10" type="ORF">ACFPH6_23315</name>
</gene>
<feature type="transmembrane region" description="Helical" evidence="8">
    <location>
        <begin position="116"/>
        <end position="134"/>
    </location>
</feature>
<feature type="transmembrane region" description="Helical" evidence="8">
    <location>
        <begin position="276"/>
        <end position="296"/>
    </location>
</feature>
<dbReference type="Pfam" id="PF07690">
    <property type="entry name" value="MFS_1"/>
    <property type="match status" value="1"/>
</dbReference>
<keyword evidence="7" id="KW-0046">Antibiotic resistance</keyword>
<dbReference type="Gene3D" id="1.20.1250.20">
    <property type="entry name" value="MFS general substrate transporter like domains"/>
    <property type="match status" value="1"/>
</dbReference>
<dbReference type="SUPFAM" id="SSF103473">
    <property type="entry name" value="MFS general substrate transporter"/>
    <property type="match status" value="1"/>
</dbReference>
<keyword evidence="11" id="KW-1185">Reference proteome</keyword>
<feature type="transmembrane region" description="Helical" evidence="8">
    <location>
        <begin position="316"/>
        <end position="334"/>
    </location>
</feature>
<feature type="transmembrane region" description="Helical" evidence="8">
    <location>
        <begin position="21"/>
        <end position="44"/>
    </location>
</feature>
<feature type="domain" description="Major facilitator superfamily (MFS) profile" evidence="9">
    <location>
        <begin position="22"/>
        <end position="512"/>
    </location>
</feature>
<feature type="transmembrane region" description="Helical" evidence="8">
    <location>
        <begin position="174"/>
        <end position="194"/>
    </location>
</feature>
<comment type="caution">
    <text evidence="10">The sequence shown here is derived from an EMBL/GenBank/DDBJ whole genome shotgun (WGS) entry which is preliminary data.</text>
</comment>
<keyword evidence="4 8" id="KW-0812">Transmembrane</keyword>
<dbReference type="PANTHER" id="PTHR42718:SF49">
    <property type="entry name" value="EXPORT PROTEIN"/>
    <property type="match status" value="1"/>
</dbReference>
<reference evidence="11" key="1">
    <citation type="journal article" date="2019" name="Int. J. Syst. Evol. Microbiol.">
        <title>The Global Catalogue of Microorganisms (GCM) 10K type strain sequencing project: providing services to taxonomists for standard genome sequencing and annotation.</title>
        <authorList>
            <consortium name="The Broad Institute Genomics Platform"/>
            <consortium name="The Broad Institute Genome Sequencing Center for Infectious Disease"/>
            <person name="Wu L."/>
            <person name="Ma J."/>
        </authorList>
    </citation>
    <scope>NUCLEOTIDE SEQUENCE [LARGE SCALE GENOMIC DNA]</scope>
    <source>
        <strain evidence="11">DT43</strain>
    </source>
</reference>
<protein>
    <submittedName>
        <fullName evidence="10">MFS transporter</fullName>
    </submittedName>
</protein>
<evidence type="ECO:0000256" key="1">
    <source>
        <dbReference type="ARBA" id="ARBA00004651"/>
    </source>
</evidence>
<keyword evidence="6 8" id="KW-0472">Membrane</keyword>
<keyword evidence="5 8" id="KW-1133">Transmembrane helix</keyword>
<dbReference type="EMBL" id="JBHSFG010000039">
    <property type="protein sequence ID" value="MFC4467421.1"/>
    <property type="molecule type" value="Genomic_DNA"/>
</dbReference>
<evidence type="ECO:0000256" key="2">
    <source>
        <dbReference type="ARBA" id="ARBA00022448"/>
    </source>
</evidence>
<evidence type="ECO:0000256" key="4">
    <source>
        <dbReference type="ARBA" id="ARBA00022692"/>
    </source>
</evidence>
<dbReference type="InterPro" id="IPR036259">
    <property type="entry name" value="MFS_trans_sf"/>
</dbReference>
<feature type="transmembrane region" description="Helical" evidence="8">
    <location>
        <begin position="406"/>
        <end position="426"/>
    </location>
</feature>
<dbReference type="PANTHER" id="PTHR42718">
    <property type="entry name" value="MAJOR FACILITATOR SUPERFAMILY MULTIDRUG TRANSPORTER MFSC"/>
    <property type="match status" value="1"/>
</dbReference>
<dbReference type="RefSeq" id="WP_386344736.1">
    <property type="nucleotide sequence ID" value="NZ_JBHSFG010000039.1"/>
</dbReference>
<evidence type="ECO:0000259" key="9">
    <source>
        <dbReference type="PROSITE" id="PS50850"/>
    </source>
</evidence>
<keyword evidence="3" id="KW-1003">Cell membrane</keyword>
<dbReference type="PRINTS" id="PR01036">
    <property type="entry name" value="TCRTETB"/>
</dbReference>
<dbReference type="PROSITE" id="PS50850">
    <property type="entry name" value="MFS"/>
    <property type="match status" value="1"/>
</dbReference>
<organism evidence="10 11">
    <name type="scientific">Streptomyces xiangluensis</name>
    <dbReference type="NCBI Taxonomy" id="2665720"/>
    <lineage>
        <taxon>Bacteria</taxon>
        <taxon>Bacillati</taxon>
        <taxon>Actinomycetota</taxon>
        <taxon>Actinomycetes</taxon>
        <taxon>Kitasatosporales</taxon>
        <taxon>Streptomycetaceae</taxon>
        <taxon>Streptomyces</taxon>
    </lineage>
</organism>
<keyword evidence="2" id="KW-0813">Transport</keyword>
<evidence type="ECO:0000256" key="6">
    <source>
        <dbReference type="ARBA" id="ARBA00023136"/>
    </source>
</evidence>
<evidence type="ECO:0000256" key="3">
    <source>
        <dbReference type="ARBA" id="ARBA00022475"/>
    </source>
</evidence>
<evidence type="ECO:0000256" key="5">
    <source>
        <dbReference type="ARBA" id="ARBA00022989"/>
    </source>
</evidence>
<name>A0ABV8YT49_9ACTN</name>
<feature type="transmembrane region" description="Helical" evidence="8">
    <location>
        <begin position="206"/>
        <end position="227"/>
    </location>
</feature>
<dbReference type="InterPro" id="IPR004638">
    <property type="entry name" value="EmrB-like"/>
</dbReference>
<dbReference type="Proteomes" id="UP001596012">
    <property type="component" value="Unassembled WGS sequence"/>
</dbReference>
<feature type="transmembrane region" description="Helical" evidence="8">
    <location>
        <begin position="489"/>
        <end position="508"/>
    </location>
</feature>
<feature type="transmembrane region" description="Helical" evidence="8">
    <location>
        <begin position="341"/>
        <end position="360"/>
    </location>
</feature>
<feature type="transmembrane region" description="Helical" evidence="8">
    <location>
        <begin position="239"/>
        <end position="256"/>
    </location>
</feature>
<accession>A0ABV8YT49</accession>
<evidence type="ECO:0000256" key="7">
    <source>
        <dbReference type="ARBA" id="ARBA00023251"/>
    </source>
</evidence>
<dbReference type="InterPro" id="IPR011701">
    <property type="entry name" value="MFS"/>
</dbReference>
<evidence type="ECO:0000313" key="10">
    <source>
        <dbReference type="EMBL" id="MFC4467421.1"/>
    </source>
</evidence>